<proteinExistence type="predicted"/>
<dbReference type="AlphaFoldDB" id="A0A212FMW3"/>
<dbReference type="Gene3D" id="1.25.10.10">
    <property type="entry name" value="Leucine-rich Repeat Variant"/>
    <property type="match status" value="1"/>
</dbReference>
<evidence type="ECO:0000313" key="3">
    <source>
        <dbReference type="Proteomes" id="UP000007151"/>
    </source>
</evidence>
<reference evidence="2 3" key="1">
    <citation type="journal article" date="2011" name="Cell">
        <title>The monarch butterfly genome yields insights into long-distance migration.</title>
        <authorList>
            <person name="Zhan S."/>
            <person name="Merlin C."/>
            <person name="Boore J.L."/>
            <person name="Reppert S.M."/>
        </authorList>
    </citation>
    <scope>NUCLEOTIDE SEQUENCE [LARGE SCALE GENOMIC DNA]</scope>
    <source>
        <strain evidence="2">F-2</strain>
    </source>
</reference>
<dbReference type="InterPro" id="IPR050693">
    <property type="entry name" value="Hsp70_NEF-Inhibitors"/>
</dbReference>
<dbReference type="FunCoup" id="A0A212FMW3">
    <property type="interactions" value="1253"/>
</dbReference>
<dbReference type="SUPFAM" id="SSF48371">
    <property type="entry name" value="ARM repeat"/>
    <property type="match status" value="1"/>
</dbReference>
<dbReference type="OrthoDB" id="10250458at2759"/>
<dbReference type="eggNOG" id="KOG2160">
    <property type="taxonomic scope" value="Eukaryota"/>
</dbReference>
<name>A0A212FMW3_DANPL</name>
<dbReference type="PANTHER" id="PTHR19316">
    <property type="entry name" value="PROTEIN FOLDING REGULATOR"/>
    <property type="match status" value="1"/>
</dbReference>
<evidence type="ECO:0000256" key="1">
    <source>
        <dbReference type="ARBA" id="ARBA00022737"/>
    </source>
</evidence>
<dbReference type="KEGG" id="dpl:KGM_207107"/>
<dbReference type="InterPro" id="IPR013918">
    <property type="entry name" value="Nucleotide_exch_fac_Fes1"/>
</dbReference>
<protein>
    <submittedName>
        <fullName evidence="2">Hsp70-binding protein 1</fullName>
    </submittedName>
</protein>
<dbReference type="EMBL" id="AGBW02007651">
    <property type="protein sequence ID" value="OWR55092.1"/>
    <property type="molecule type" value="Genomic_DNA"/>
</dbReference>
<dbReference type="GO" id="GO:0000774">
    <property type="term" value="F:adenyl-nucleotide exchange factor activity"/>
    <property type="evidence" value="ECO:0007669"/>
    <property type="project" value="TreeGrafter"/>
</dbReference>
<dbReference type="InterPro" id="IPR011989">
    <property type="entry name" value="ARM-like"/>
</dbReference>
<comment type="caution">
    <text evidence="2">The sequence shown here is derived from an EMBL/GenBank/DDBJ whole genome shotgun (WGS) entry which is preliminary data.</text>
</comment>
<dbReference type="PANTHER" id="PTHR19316:SF18">
    <property type="entry name" value="HSP70-BINDING PROTEIN 1"/>
    <property type="match status" value="1"/>
</dbReference>
<organism evidence="2 3">
    <name type="scientific">Danaus plexippus plexippus</name>
    <dbReference type="NCBI Taxonomy" id="278856"/>
    <lineage>
        <taxon>Eukaryota</taxon>
        <taxon>Metazoa</taxon>
        <taxon>Ecdysozoa</taxon>
        <taxon>Arthropoda</taxon>
        <taxon>Hexapoda</taxon>
        <taxon>Insecta</taxon>
        <taxon>Pterygota</taxon>
        <taxon>Neoptera</taxon>
        <taxon>Endopterygota</taxon>
        <taxon>Lepidoptera</taxon>
        <taxon>Glossata</taxon>
        <taxon>Ditrysia</taxon>
        <taxon>Papilionoidea</taxon>
        <taxon>Nymphalidae</taxon>
        <taxon>Danainae</taxon>
        <taxon>Danaini</taxon>
        <taxon>Danaina</taxon>
        <taxon>Danaus</taxon>
        <taxon>Danaus</taxon>
    </lineage>
</organism>
<keyword evidence="1" id="KW-0677">Repeat</keyword>
<evidence type="ECO:0000313" key="2">
    <source>
        <dbReference type="EMBL" id="OWR55092.1"/>
    </source>
</evidence>
<keyword evidence="3" id="KW-1185">Reference proteome</keyword>
<dbReference type="InterPro" id="IPR016024">
    <property type="entry name" value="ARM-type_fold"/>
</dbReference>
<sequence length="348" mass="38575">MASGNPNNQAVGAMNVENDGAEPVQPRQPTNLQGLLRFAVEATKAEDAPGNSELGPMDEERRKFLEEALKSLTIDVAEVLQKSIKILSDSERIQSIQLGQELPDDVDVAFANILELVDNIDTANDFYKLGGFAILPICLGSENDKIRSRASSILAELCQNNPFCQARALECGLFNVMLHLAPSEKGMALAKCISAISSMARDFKPSLQELTAQGGCELLANTLQGSDISARTRAAFLIRYLCNSYVDAKDKFIHQNIVKIIADLLKEGRDDTSEHLLSILDTLVQDVDPKVIKLCRDPGLNLDNILKEHLKNPELDECFIEERDYCRSILRVLENFPQFEQLNSEVDR</sequence>
<accession>A0A212FMW3</accession>
<dbReference type="Proteomes" id="UP000007151">
    <property type="component" value="Unassembled WGS sequence"/>
</dbReference>
<dbReference type="Pfam" id="PF08609">
    <property type="entry name" value="Fes1"/>
    <property type="match status" value="1"/>
</dbReference>
<dbReference type="STRING" id="278856.A0A212FMW3"/>
<dbReference type="GO" id="GO:0005783">
    <property type="term" value="C:endoplasmic reticulum"/>
    <property type="evidence" value="ECO:0007669"/>
    <property type="project" value="TreeGrafter"/>
</dbReference>
<gene>
    <name evidence="2" type="ORF">KGM_207107</name>
</gene>